<keyword evidence="4 5" id="KW-0472">Membrane</keyword>
<feature type="domain" description="EamA" evidence="6">
    <location>
        <begin position="20"/>
        <end position="150"/>
    </location>
</feature>
<dbReference type="InterPro" id="IPR050638">
    <property type="entry name" value="AA-Vitamin_Transporters"/>
</dbReference>
<feature type="transmembrane region" description="Helical" evidence="5">
    <location>
        <begin position="219"/>
        <end position="244"/>
    </location>
</feature>
<proteinExistence type="predicted"/>
<feature type="transmembrane region" description="Helical" evidence="5">
    <location>
        <begin position="45"/>
        <end position="65"/>
    </location>
</feature>
<evidence type="ECO:0000256" key="1">
    <source>
        <dbReference type="ARBA" id="ARBA00004141"/>
    </source>
</evidence>
<feature type="transmembrane region" description="Helical" evidence="5">
    <location>
        <begin position="281"/>
        <end position="302"/>
    </location>
</feature>
<dbReference type="EMBL" id="CP030941">
    <property type="protein sequence ID" value="UUP16167.1"/>
    <property type="molecule type" value="Genomic_DNA"/>
</dbReference>
<evidence type="ECO:0000256" key="5">
    <source>
        <dbReference type="SAM" id="Phobius"/>
    </source>
</evidence>
<keyword evidence="3 5" id="KW-1133">Transmembrane helix</keyword>
<dbReference type="RefSeq" id="WP_338528612.1">
    <property type="nucleotide sequence ID" value="NZ_CP030941.1"/>
</dbReference>
<keyword evidence="2 5" id="KW-0812">Transmembrane</keyword>
<evidence type="ECO:0000313" key="8">
    <source>
        <dbReference type="Proteomes" id="UP001342418"/>
    </source>
</evidence>
<dbReference type="SUPFAM" id="SSF103481">
    <property type="entry name" value="Multidrug resistance efflux transporter EmrE"/>
    <property type="match status" value="2"/>
</dbReference>
<dbReference type="InterPro" id="IPR037185">
    <property type="entry name" value="EmrE-like"/>
</dbReference>
<evidence type="ECO:0000256" key="4">
    <source>
        <dbReference type="ARBA" id="ARBA00023136"/>
    </source>
</evidence>
<feature type="transmembrane region" description="Helical" evidence="5">
    <location>
        <begin position="136"/>
        <end position="156"/>
    </location>
</feature>
<protein>
    <submittedName>
        <fullName evidence="7">Cystine transporter YijE</fullName>
    </submittedName>
</protein>
<evidence type="ECO:0000313" key="7">
    <source>
        <dbReference type="EMBL" id="UUP16167.1"/>
    </source>
</evidence>
<comment type="subcellular location">
    <subcellularLocation>
        <location evidence="1">Membrane</location>
        <topology evidence="1">Multi-pass membrane protein</topology>
    </subcellularLocation>
</comment>
<organism evidence="7 8">
    <name type="scientific">Nitratireductor thuwali</name>
    <dbReference type="NCBI Taxonomy" id="2267699"/>
    <lineage>
        <taxon>Bacteria</taxon>
        <taxon>Pseudomonadati</taxon>
        <taxon>Pseudomonadota</taxon>
        <taxon>Alphaproteobacteria</taxon>
        <taxon>Hyphomicrobiales</taxon>
        <taxon>Phyllobacteriaceae</taxon>
        <taxon>Nitratireductor</taxon>
    </lineage>
</organism>
<name>A0ABY5MHD8_9HYPH</name>
<dbReference type="Proteomes" id="UP001342418">
    <property type="component" value="Chromosome"/>
</dbReference>
<evidence type="ECO:0000256" key="2">
    <source>
        <dbReference type="ARBA" id="ARBA00022692"/>
    </source>
</evidence>
<feature type="transmembrane region" description="Helical" evidence="5">
    <location>
        <begin position="102"/>
        <end position="124"/>
    </location>
</feature>
<accession>A0ABY5MHD8</accession>
<dbReference type="PANTHER" id="PTHR32322:SF9">
    <property type="entry name" value="AMINO-ACID METABOLITE EFFLUX PUMP-RELATED"/>
    <property type="match status" value="1"/>
</dbReference>
<reference evidence="7 8" key="1">
    <citation type="submission" date="2018-07" db="EMBL/GenBank/DDBJ databases">
        <title>Genome sequence of Nitratireductor thuwali#1536.</title>
        <authorList>
            <person name="Michoud G."/>
            <person name="Merlino G."/>
            <person name="Sefrji F.O."/>
            <person name="Daffonchio D."/>
        </authorList>
    </citation>
    <scope>NUCLEOTIDE SEQUENCE [LARGE SCALE GENOMIC DNA]</scope>
    <source>
        <strain evidence="8">Nit1536</strain>
    </source>
</reference>
<feature type="transmembrane region" description="Helical" evidence="5">
    <location>
        <begin position="256"/>
        <end position="275"/>
    </location>
</feature>
<feature type="transmembrane region" description="Helical" evidence="5">
    <location>
        <begin position="72"/>
        <end position="96"/>
    </location>
</feature>
<feature type="transmembrane region" description="Helical" evidence="5">
    <location>
        <begin position="20"/>
        <end position="39"/>
    </location>
</feature>
<evidence type="ECO:0000259" key="6">
    <source>
        <dbReference type="Pfam" id="PF00892"/>
    </source>
</evidence>
<evidence type="ECO:0000256" key="3">
    <source>
        <dbReference type="ARBA" id="ARBA00022989"/>
    </source>
</evidence>
<feature type="domain" description="EamA" evidence="6">
    <location>
        <begin position="164"/>
        <end position="296"/>
    </location>
</feature>
<sequence length="316" mass="33334">MSTEAPRSSADQLSLQAWSLLILLGVIWGGSFFFGRIAVSEMPPLVLVMFRVTIAALVLQLWLLARGPSFRLALPMAAQFFALAVLNNIIPFSLIFLGQTELGAGIAAVLNATTPFWTVVLANMLTSDEKLSWAKVLGIGFGIAGTCVMIGPGLVAGLGGPIWAKLALVGAAVSYAFAFIFARRFRGVPPPVIATGQLTASSIIMVPLILMTYSPHGLFAASAGVWAAVLALAVLATSFAYILYFRIIALAGATNASLVTLIVPVTAVLLGALFLGERLHVFEIAGMALIALGLITIDGRFFRLLRGHPPTLVNTK</sequence>
<feature type="transmembrane region" description="Helical" evidence="5">
    <location>
        <begin position="194"/>
        <end position="213"/>
    </location>
</feature>
<dbReference type="InterPro" id="IPR000620">
    <property type="entry name" value="EamA_dom"/>
</dbReference>
<gene>
    <name evidence="7" type="primary">yijE</name>
    <name evidence="7" type="ORF">NTH_00610</name>
</gene>
<keyword evidence="8" id="KW-1185">Reference proteome</keyword>
<dbReference type="PANTHER" id="PTHR32322">
    <property type="entry name" value="INNER MEMBRANE TRANSPORTER"/>
    <property type="match status" value="1"/>
</dbReference>
<feature type="transmembrane region" description="Helical" evidence="5">
    <location>
        <begin position="162"/>
        <end position="182"/>
    </location>
</feature>
<dbReference type="Pfam" id="PF00892">
    <property type="entry name" value="EamA"/>
    <property type="match status" value="2"/>
</dbReference>